<dbReference type="GO" id="GO:0000956">
    <property type="term" value="P:nuclear-transcribed mRNA catabolic process"/>
    <property type="evidence" value="ECO:0007669"/>
    <property type="project" value="TreeGrafter"/>
</dbReference>
<feature type="domain" description="Xrn1 N-terminal" evidence="2">
    <location>
        <begin position="7"/>
        <end position="56"/>
    </location>
</feature>
<dbReference type="Pfam" id="PF03159">
    <property type="entry name" value="XRN_N"/>
    <property type="match status" value="1"/>
</dbReference>
<evidence type="ECO:0000313" key="4">
    <source>
        <dbReference type="Proteomes" id="UP000807342"/>
    </source>
</evidence>
<dbReference type="GO" id="GO:0004534">
    <property type="term" value="F:5'-3' RNA exonuclease activity"/>
    <property type="evidence" value="ECO:0007669"/>
    <property type="project" value="TreeGrafter"/>
</dbReference>
<name>A0A9P5XJQ6_9AGAR</name>
<gene>
    <name evidence="3" type="ORF">P691DRAFT_805368</name>
</gene>
<evidence type="ECO:0000256" key="1">
    <source>
        <dbReference type="SAM" id="MobiDB-lite"/>
    </source>
</evidence>
<evidence type="ECO:0000313" key="3">
    <source>
        <dbReference type="EMBL" id="KAF9452179.1"/>
    </source>
</evidence>
<keyword evidence="4" id="KW-1185">Reference proteome</keyword>
<comment type="caution">
    <text evidence="3">The sequence shown here is derived from an EMBL/GenBank/DDBJ whole genome shotgun (WGS) entry which is preliminary data.</text>
</comment>
<protein>
    <recommendedName>
        <fullName evidence="2">Xrn1 N-terminal domain-containing protein</fullName>
    </recommendedName>
</protein>
<feature type="region of interest" description="Disordered" evidence="1">
    <location>
        <begin position="1"/>
        <end position="22"/>
    </location>
</feature>
<proteinExistence type="predicted"/>
<organism evidence="3 4">
    <name type="scientific">Macrolepiota fuliginosa MF-IS2</name>
    <dbReference type="NCBI Taxonomy" id="1400762"/>
    <lineage>
        <taxon>Eukaryota</taxon>
        <taxon>Fungi</taxon>
        <taxon>Dikarya</taxon>
        <taxon>Basidiomycota</taxon>
        <taxon>Agaricomycotina</taxon>
        <taxon>Agaricomycetes</taxon>
        <taxon>Agaricomycetidae</taxon>
        <taxon>Agaricales</taxon>
        <taxon>Agaricineae</taxon>
        <taxon>Agaricaceae</taxon>
        <taxon>Macrolepiota</taxon>
    </lineage>
</organism>
<reference evidence="3" key="1">
    <citation type="submission" date="2020-11" db="EMBL/GenBank/DDBJ databases">
        <authorList>
            <consortium name="DOE Joint Genome Institute"/>
            <person name="Ahrendt S."/>
            <person name="Riley R."/>
            <person name="Andreopoulos W."/>
            <person name="Labutti K."/>
            <person name="Pangilinan J."/>
            <person name="Ruiz-Duenas F.J."/>
            <person name="Barrasa J.M."/>
            <person name="Sanchez-Garcia M."/>
            <person name="Camarero S."/>
            <person name="Miyauchi S."/>
            <person name="Serrano A."/>
            <person name="Linde D."/>
            <person name="Babiker R."/>
            <person name="Drula E."/>
            <person name="Ayuso-Fernandez I."/>
            <person name="Pacheco R."/>
            <person name="Padilla G."/>
            <person name="Ferreira P."/>
            <person name="Barriuso J."/>
            <person name="Kellner H."/>
            <person name="Castanera R."/>
            <person name="Alfaro M."/>
            <person name="Ramirez L."/>
            <person name="Pisabarro A.G."/>
            <person name="Kuo A."/>
            <person name="Tritt A."/>
            <person name="Lipzen A."/>
            <person name="He G."/>
            <person name="Yan M."/>
            <person name="Ng V."/>
            <person name="Cullen D."/>
            <person name="Martin F."/>
            <person name="Rosso M.-N."/>
            <person name="Henrissat B."/>
            <person name="Hibbett D."/>
            <person name="Martinez A.T."/>
            <person name="Grigoriev I.V."/>
        </authorList>
    </citation>
    <scope>NUCLEOTIDE SEQUENCE</scope>
    <source>
        <strain evidence="3">MF-IS2</strain>
    </source>
</reference>
<dbReference type="PANTHER" id="PTHR12341">
    <property type="entry name" value="5'-&gt;3' EXORIBONUCLEASE"/>
    <property type="match status" value="1"/>
</dbReference>
<accession>A0A9P5XJQ6</accession>
<dbReference type="InterPro" id="IPR027073">
    <property type="entry name" value="5_3_exoribonuclease"/>
</dbReference>
<dbReference type="PANTHER" id="PTHR12341:SF41">
    <property type="entry name" value="5'-3' EXORIBONUCLEASE 2"/>
    <property type="match status" value="1"/>
</dbReference>
<sequence length="62" mass="7094">MGKTVSDEEQHKEAWDSNAITPGTPFMDLLATSLRYWVVHKMNTDPGWKNVSLTASPRIFMR</sequence>
<dbReference type="GO" id="GO:0003723">
    <property type="term" value="F:RNA binding"/>
    <property type="evidence" value="ECO:0007669"/>
    <property type="project" value="TreeGrafter"/>
</dbReference>
<feature type="compositionally biased region" description="Basic and acidic residues" evidence="1">
    <location>
        <begin position="1"/>
        <end position="15"/>
    </location>
</feature>
<dbReference type="EMBL" id="MU151074">
    <property type="protein sequence ID" value="KAF9452179.1"/>
    <property type="molecule type" value="Genomic_DNA"/>
</dbReference>
<evidence type="ECO:0000259" key="2">
    <source>
        <dbReference type="Pfam" id="PF03159"/>
    </source>
</evidence>
<dbReference type="AlphaFoldDB" id="A0A9P5XJQ6"/>
<dbReference type="Gene3D" id="1.25.40.1050">
    <property type="match status" value="1"/>
</dbReference>
<dbReference type="Proteomes" id="UP000807342">
    <property type="component" value="Unassembled WGS sequence"/>
</dbReference>
<dbReference type="InterPro" id="IPR004859">
    <property type="entry name" value="Xrn1_N"/>
</dbReference>
<dbReference type="OrthoDB" id="372487at2759"/>
<dbReference type="GO" id="GO:0005634">
    <property type="term" value="C:nucleus"/>
    <property type="evidence" value="ECO:0007669"/>
    <property type="project" value="TreeGrafter"/>
</dbReference>